<dbReference type="Gene3D" id="1.10.510.10">
    <property type="entry name" value="Transferase(Phosphotransferase) domain 1"/>
    <property type="match status" value="1"/>
</dbReference>
<keyword evidence="2" id="KW-1185">Reference proteome</keyword>
<dbReference type="InterPro" id="IPR011009">
    <property type="entry name" value="Kinase-like_dom_sf"/>
</dbReference>
<protein>
    <submittedName>
        <fullName evidence="1">14145_t:CDS:1</fullName>
    </submittedName>
</protein>
<dbReference type="Proteomes" id="UP000789901">
    <property type="component" value="Unassembled WGS sequence"/>
</dbReference>
<accession>A0ABN7UDU5</accession>
<reference evidence="1 2" key="1">
    <citation type="submission" date="2021-06" db="EMBL/GenBank/DDBJ databases">
        <authorList>
            <person name="Kallberg Y."/>
            <person name="Tangrot J."/>
            <person name="Rosling A."/>
        </authorList>
    </citation>
    <scope>NUCLEOTIDE SEQUENCE [LARGE SCALE GENOMIC DNA]</scope>
    <source>
        <strain evidence="1 2">120-4 pot B 10/14</strain>
    </source>
</reference>
<dbReference type="EMBL" id="CAJVQB010002361">
    <property type="protein sequence ID" value="CAG8571942.1"/>
    <property type="molecule type" value="Genomic_DNA"/>
</dbReference>
<evidence type="ECO:0000313" key="1">
    <source>
        <dbReference type="EMBL" id="CAG8571942.1"/>
    </source>
</evidence>
<dbReference type="SUPFAM" id="SSF56112">
    <property type="entry name" value="Protein kinase-like (PK-like)"/>
    <property type="match status" value="1"/>
</dbReference>
<evidence type="ECO:0000313" key="2">
    <source>
        <dbReference type="Proteomes" id="UP000789901"/>
    </source>
</evidence>
<organism evidence="1 2">
    <name type="scientific">Gigaspora margarita</name>
    <dbReference type="NCBI Taxonomy" id="4874"/>
    <lineage>
        <taxon>Eukaryota</taxon>
        <taxon>Fungi</taxon>
        <taxon>Fungi incertae sedis</taxon>
        <taxon>Mucoromycota</taxon>
        <taxon>Glomeromycotina</taxon>
        <taxon>Glomeromycetes</taxon>
        <taxon>Diversisporales</taxon>
        <taxon>Gigasporaceae</taxon>
        <taxon>Gigaspora</taxon>
    </lineage>
</organism>
<name>A0ABN7UDU5_GIGMA</name>
<sequence>MINVLSLFRDFSANAVPELATGKRAFDGEPFDIGLFDENLPSERPGFNNGTPRCYVELAKGCIEPDPNKRPTAINICQRIGYWHEEMEL</sequence>
<comment type="caution">
    <text evidence="1">The sequence shown here is derived from an EMBL/GenBank/DDBJ whole genome shotgun (WGS) entry which is preliminary data.</text>
</comment>
<gene>
    <name evidence="1" type="ORF">GMARGA_LOCUS5528</name>
</gene>
<proteinExistence type="predicted"/>